<gene>
    <name evidence="5" type="ORF">ACHAW5_007560</name>
</gene>
<organism evidence="5 6">
    <name type="scientific">Stephanodiscus triporus</name>
    <dbReference type="NCBI Taxonomy" id="2934178"/>
    <lineage>
        <taxon>Eukaryota</taxon>
        <taxon>Sar</taxon>
        <taxon>Stramenopiles</taxon>
        <taxon>Ochrophyta</taxon>
        <taxon>Bacillariophyta</taxon>
        <taxon>Coscinodiscophyceae</taxon>
        <taxon>Thalassiosirophycidae</taxon>
        <taxon>Stephanodiscales</taxon>
        <taxon>Stephanodiscaceae</taxon>
        <taxon>Stephanodiscus</taxon>
    </lineage>
</organism>
<dbReference type="Pfam" id="PF00085">
    <property type="entry name" value="Thioredoxin"/>
    <property type="match status" value="1"/>
</dbReference>
<feature type="signal peptide" evidence="3">
    <location>
        <begin position="1"/>
        <end position="29"/>
    </location>
</feature>
<evidence type="ECO:0000259" key="4">
    <source>
        <dbReference type="PROSITE" id="PS51352"/>
    </source>
</evidence>
<accession>A0ABD3NP59</accession>
<dbReference type="PANTHER" id="PTHR45672:SF3">
    <property type="entry name" value="THIOREDOXIN DOMAIN-CONTAINING PROTEIN 5"/>
    <property type="match status" value="1"/>
</dbReference>
<dbReference type="CDD" id="cd02961">
    <property type="entry name" value="PDI_a_family"/>
    <property type="match status" value="1"/>
</dbReference>
<feature type="domain" description="Thioredoxin" evidence="4">
    <location>
        <begin position="33"/>
        <end position="171"/>
    </location>
</feature>
<dbReference type="AlphaFoldDB" id="A0ABD3NP59"/>
<dbReference type="EMBL" id="JALLAZ020001405">
    <property type="protein sequence ID" value="KAL3775620.1"/>
    <property type="molecule type" value="Genomic_DNA"/>
</dbReference>
<dbReference type="PROSITE" id="PS00194">
    <property type="entry name" value="THIOREDOXIN_1"/>
    <property type="match status" value="1"/>
</dbReference>
<dbReference type="InterPro" id="IPR013766">
    <property type="entry name" value="Thioredoxin_domain"/>
</dbReference>
<dbReference type="GO" id="GO:0005737">
    <property type="term" value="C:cytoplasm"/>
    <property type="evidence" value="ECO:0007669"/>
    <property type="project" value="UniProtKB-ARBA"/>
</dbReference>
<feature type="chain" id="PRO_5044862108" description="Thioredoxin domain-containing protein" evidence="3">
    <location>
        <begin position="30"/>
        <end position="260"/>
    </location>
</feature>
<dbReference type="SUPFAM" id="SSF52833">
    <property type="entry name" value="Thioredoxin-like"/>
    <property type="match status" value="1"/>
</dbReference>
<dbReference type="GO" id="GO:0012505">
    <property type="term" value="C:endomembrane system"/>
    <property type="evidence" value="ECO:0007669"/>
    <property type="project" value="UniProtKB-ARBA"/>
</dbReference>
<keyword evidence="6" id="KW-1185">Reference proteome</keyword>
<comment type="similarity">
    <text evidence="1">Belongs to the protein disulfide isomerase family.</text>
</comment>
<comment type="caution">
    <text evidence="5">The sequence shown here is derived from an EMBL/GenBank/DDBJ whole genome shotgun (WGS) entry which is preliminary data.</text>
</comment>
<evidence type="ECO:0000256" key="2">
    <source>
        <dbReference type="ARBA" id="ARBA00022729"/>
    </source>
</evidence>
<dbReference type="InterPro" id="IPR017937">
    <property type="entry name" value="Thioredoxin_CS"/>
</dbReference>
<protein>
    <recommendedName>
        <fullName evidence="4">Thioredoxin domain-containing protein</fullName>
    </recommendedName>
</protein>
<keyword evidence="2 3" id="KW-0732">Signal</keyword>
<evidence type="ECO:0000256" key="3">
    <source>
        <dbReference type="SAM" id="SignalP"/>
    </source>
</evidence>
<dbReference type="InterPro" id="IPR036249">
    <property type="entry name" value="Thioredoxin-like_sf"/>
</dbReference>
<proteinExistence type="inferred from homology"/>
<dbReference type="PROSITE" id="PS51352">
    <property type="entry name" value="THIOREDOXIN_2"/>
    <property type="match status" value="1"/>
</dbReference>
<name>A0ABD3NP59_9STRA</name>
<dbReference type="InterPro" id="IPR051063">
    <property type="entry name" value="PDI"/>
</dbReference>
<evidence type="ECO:0000313" key="6">
    <source>
        <dbReference type="Proteomes" id="UP001530315"/>
    </source>
</evidence>
<dbReference type="PANTHER" id="PTHR45672">
    <property type="entry name" value="PROTEIN DISULFIDE-ISOMERASE C17H9.14C-RELATED"/>
    <property type="match status" value="1"/>
</dbReference>
<sequence>MRSTFMIVHFLHLRLLIGVLLCIRHVSDAYTREPPGRDPASIDAIRSSERAVILDTDNFDELTEGKLVFIKFFSPYCPHCKTIAGAWDELASYYRGLNDGDDHDDKNNNTLIGSIDCSDSPKGKDLCVRFEVIGLPTLLYGDASLGGIYLEEYGGDKTFEDMKSFAAEALVPKCNPGRLDACPPDTRREMETYIAMSYQALDDKIKGMEKDQEETKASFKNAFAVLQKKYDESVMDKELQIAKAKVNVKLIKEIIATKEQ</sequence>
<reference evidence="5 6" key="1">
    <citation type="submission" date="2024-10" db="EMBL/GenBank/DDBJ databases">
        <title>Updated reference genomes for cyclostephanoid diatoms.</title>
        <authorList>
            <person name="Roberts W.R."/>
            <person name="Alverson A.J."/>
        </authorList>
    </citation>
    <scope>NUCLEOTIDE SEQUENCE [LARGE SCALE GENOMIC DNA]</scope>
    <source>
        <strain evidence="5 6">AJA276-08</strain>
    </source>
</reference>
<dbReference type="Gene3D" id="3.40.30.10">
    <property type="entry name" value="Glutaredoxin"/>
    <property type="match status" value="1"/>
</dbReference>
<evidence type="ECO:0000313" key="5">
    <source>
        <dbReference type="EMBL" id="KAL3775620.1"/>
    </source>
</evidence>
<evidence type="ECO:0000256" key="1">
    <source>
        <dbReference type="ARBA" id="ARBA00006347"/>
    </source>
</evidence>
<dbReference type="Proteomes" id="UP001530315">
    <property type="component" value="Unassembled WGS sequence"/>
</dbReference>